<keyword evidence="3" id="KW-1185">Reference proteome</keyword>
<feature type="coiled-coil region" evidence="1">
    <location>
        <begin position="12"/>
        <end position="61"/>
    </location>
</feature>
<dbReference type="EMBL" id="JAESWC010000002">
    <property type="protein sequence ID" value="MBL4935241.1"/>
    <property type="molecule type" value="Genomic_DNA"/>
</dbReference>
<dbReference type="Proteomes" id="UP000632377">
    <property type="component" value="Unassembled WGS sequence"/>
</dbReference>
<proteinExistence type="predicted"/>
<dbReference type="SUPFAM" id="SSF140500">
    <property type="entry name" value="BAS1536-like"/>
    <property type="match status" value="1"/>
</dbReference>
<accession>A0ABS1T989</accession>
<organism evidence="2 3">
    <name type="scientific">Clostridium rhizosphaerae</name>
    <dbReference type="NCBI Taxonomy" id="2803861"/>
    <lineage>
        <taxon>Bacteria</taxon>
        <taxon>Bacillati</taxon>
        <taxon>Bacillota</taxon>
        <taxon>Clostridia</taxon>
        <taxon>Eubacteriales</taxon>
        <taxon>Clostridiaceae</taxon>
        <taxon>Clostridium</taxon>
    </lineage>
</organism>
<dbReference type="Pfam" id="PF09388">
    <property type="entry name" value="SpoOE-like"/>
    <property type="match status" value="1"/>
</dbReference>
<dbReference type="InterPro" id="IPR036638">
    <property type="entry name" value="HLH_DNA-bd_sf"/>
</dbReference>
<gene>
    <name evidence="2" type="ORF">JK636_05665</name>
</gene>
<keyword evidence="1" id="KW-0175">Coiled coil</keyword>
<evidence type="ECO:0000313" key="2">
    <source>
        <dbReference type="EMBL" id="MBL4935241.1"/>
    </source>
</evidence>
<dbReference type="InterPro" id="IPR018540">
    <property type="entry name" value="Spo0E-like"/>
</dbReference>
<name>A0ABS1T989_9CLOT</name>
<dbReference type="RefSeq" id="WP_202747845.1">
    <property type="nucleotide sequence ID" value="NZ_JAESWC010000002.1"/>
</dbReference>
<evidence type="ECO:0000256" key="1">
    <source>
        <dbReference type="SAM" id="Coils"/>
    </source>
</evidence>
<sequence>MELNIVLIIKKIDKLRKKLNNLVDSDRQLTDKKVVDCSQKLDKLLTEYEKIKKELKAKDAA</sequence>
<protein>
    <submittedName>
        <fullName evidence="2">Aspartyl-phosphate phosphatase Spo0E family protein</fullName>
    </submittedName>
</protein>
<dbReference type="InterPro" id="IPR037208">
    <property type="entry name" value="Spo0E-like_sf"/>
</dbReference>
<reference evidence="2 3" key="1">
    <citation type="submission" date="2021-01" db="EMBL/GenBank/DDBJ databases">
        <title>Genome public.</title>
        <authorList>
            <person name="Liu C."/>
            <person name="Sun Q."/>
        </authorList>
    </citation>
    <scope>NUCLEOTIDE SEQUENCE [LARGE SCALE GENOMIC DNA]</scope>
    <source>
        <strain evidence="2 3">YIM B02515</strain>
    </source>
</reference>
<evidence type="ECO:0000313" key="3">
    <source>
        <dbReference type="Proteomes" id="UP000632377"/>
    </source>
</evidence>
<dbReference type="Gene3D" id="4.10.280.10">
    <property type="entry name" value="Helix-loop-helix DNA-binding domain"/>
    <property type="match status" value="1"/>
</dbReference>
<comment type="caution">
    <text evidence="2">The sequence shown here is derived from an EMBL/GenBank/DDBJ whole genome shotgun (WGS) entry which is preliminary data.</text>
</comment>